<organism evidence="4 5">
    <name type="scientific">Salinimicrobium catena</name>
    <dbReference type="NCBI Taxonomy" id="390640"/>
    <lineage>
        <taxon>Bacteria</taxon>
        <taxon>Pseudomonadati</taxon>
        <taxon>Bacteroidota</taxon>
        <taxon>Flavobacteriia</taxon>
        <taxon>Flavobacteriales</taxon>
        <taxon>Flavobacteriaceae</taxon>
        <taxon>Salinimicrobium</taxon>
    </lineage>
</organism>
<dbReference type="SUPFAM" id="SSF75217">
    <property type="entry name" value="alpha/beta knot"/>
    <property type="match status" value="1"/>
</dbReference>
<dbReference type="CDD" id="cd18082">
    <property type="entry name" value="SpoU-like_family"/>
    <property type="match status" value="1"/>
</dbReference>
<dbReference type="GO" id="GO:0003723">
    <property type="term" value="F:RNA binding"/>
    <property type="evidence" value="ECO:0007669"/>
    <property type="project" value="InterPro"/>
</dbReference>
<dbReference type="Gene3D" id="3.40.1280.10">
    <property type="match status" value="1"/>
</dbReference>
<name>A0A1H5LMY7_9FLAO</name>
<dbReference type="Pfam" id="PF00588">
    <property type="entry name" value="SpoU_methylase"/>
    <property type="match status" value="1"/>
</dbReference>
<dbReference type="PANTHER" id="PTHR46429:SF1">
    <property type="entry name" value="23S RRNA (GUANOSINE-2'-O-)-METHYLTRANSFERASE RLMB"/>
    <property type="match status" value="1"/>
</dbReference>
<dbReference type="RefSeq" id="WP_245693383.1">
    <property type="nucleotide sequence ID" value="NZ_FNGG01000002.1"/>
</dbReference>
<protein>
    <submittedName>
        <fullName evidence="4">SpoU rRNA Methylase family protein</fullName>
    </submittedName>
</protein>
<dbReference type="InterPro" id="IPR029028">
    <property type="entry name" value="Alpha/beta_knot_MTases"/>
</dbReference>
<accession>A0A1H5LMY7</accession>
<gene>
    <name evidence="4" type="ORF">SAMN04488034_102349</name>
</gene>
<sequence length="172" mass="18832">MIQLSHDAIPFKEKKFPIVLVLDSITGPANVGSLFRLADAFSIEKMIFCGSSFSDLNSSRVKRTARATIKNVISEEQESAVDACRKLAQEGYSILALEISEGSLPVDSLKYDRFEKIALVLGNENSGIDEEVLKLADEHLHINMFGKNSSMNVAQAAGIALFEITKSLQPVK</sequence>
<dbReference type="GO" id="GO:0006396">
    <property type="term" value="P:RNA processing"/>
    <property type="evidence" value="ECO:0007669"/>
    <property type="project" value="InterPro"/>
</dbReference>
<keyword evidence="5" id="KW-1185">Reference proteome</keyword>
<evidence type="ECO:0000313" key="5">
    <source>
        <dbReference type="Proteomes" id="UP000199448"/>
    </source>
</evidence>
<dbReference type="InterPro" id="IPR029026">
    <property type="entry name" value="tRNA_m1G_MTases_N"/>
</dbReference>
<evidence type="ECO:0000313" key="4">
    <source>
        <dbReference type="EMBL" id="SEE78364.1"/>
    </source>
</evidence>
<dbReference type="PANTHER" id="PTHR46429">
    <property type="entry name" value="23S RRNA (GUANOSINE-2'-O-)-METHYLTRANSFERASE RLMB"/>
    <property type="match status" value="1"/>
</dbReference>
<dbReference type="GO" id="GO:0032259">
    <property type="term" value="P:methylation"/>
    <property type="evidence" value="ECO:0007669"/>
    <property type="project" value="UniProtKB-KW"/>
</dbReference>
<dbReference type="GO" id="GO:0008173">
    <property type="term" value="F:RNA methyltransferase activity"/>
    <property type="evidence" value="ECO:0007669"/>
    <property type="project" value="InterPro"/>
</dbReference>
<dbReference type="AlphaFoldDB" id="A0A1H5LMY7"/>
<evidence type="ECO:0000256" key="2">
    <source>
        <dbReference type="ARBA" id="ARBA00022679"/>
    </source>
</evidence>
<dbReference type="Proteomes" id="UP000199448">
    <property type="component" value="Unassembled WGS sequence"/>
</dbReference>
<keyword evidence="2" id="KW-0808">Transferase</keyword>
<feature type="domain" description="tRNA/rRNA methyltransferase SpoU type" evidence="3">
    <location>
        <begin position="18"/>
        <end position="162"/>
    </location>
</feature>
<dbReference type="GO" id="GO:0005829">
    <property type="term" value="C:cytosol"/>
    <property type="evidence" value="ECO:0007669"/>
    <property type="project" value="TreeGrafter"/>
</dbReference>
<evidence type="ECO:0000256" key="1">
    <source>
        <dbReference type="ARBA" id="ARBA00022603"/>
    </source>
</evidence>
<dbReference type="InterPro" id="IPR004441">
    <property type="entry name" value="rRNA_MeTrfase_TrmH"/>
</dbReference>
<evidence type="ECO:0000259" key="3">
    <source>
        <dbReference type="Pfam" id="PF00588"/>
    </source>
</evidence>
<dbReference type="STRING" id="390640.SAMN04488034_102349"/>
<keyword evidence="1 4" id="KW-0489">Methyltransferase</keyword>
<dbReference type="EMBL" id="FNUG01000002">
    <property type="protein sequence ID" value="SEE78364.1"/>
    <property type="molecule type" value="Genomic_DNA"/>
</dbReference>
<dbReference type="InterPro" id="IPR001537">
    <property type="entry name" value="SpoU_MeTrfase"/>
</dbReference>
<reference evidence="4 5" key="1">
    <citation type="submission" date="2016-10" db="EMBL/GenBank/DDBJ databases">
        <authorList>
            <person name="de Groot N.N."/>
        </authorList>
    </citation>
    <scope>NUCLEOTIDE SEQUENCE [LARGE SCALE GENOMIC DNA]</scope>
    <source>
        <strain evidence="4 5">DSM 23553</strain>
    </source>
</reference>
<proteinExistence type="predicted"/>